<feature type="region of interest" description="Disordered" evidence="1">
    <location>
        <begin position="75"/>
        <end position="95"/>
    </location>
</feature>
<organism evidence="3">
    <name type="scientific">Alexandrium monilatum</name>
    <dbReference type="NCBI Taxonomy" id="311494"/>
    <lineage>
        <taxon>Eukaryota</taxon>
        <taxon>Sar</taxon>
        <taxon>Alveolata</taxon>
        <taxon>Dinophyceae</taxon>
        <taxon>Gonyaulacales</taxon>
        <taxon>Pyrocystaceae</taxon>
        <taxon>Alexandrium</taxon>
    </lineage>
</organism>
<dbReference type="SUPFAM" id="SSF46565">
    <property type="entry name" value="Chaperone J-domain"/>
    <property type="match status" value="1"/>
</dbReference>
<dbReference type="InterPro" id="IPR036869">
    <property type="entry name" value="J_dom_sf"/>
</dbReference>
<accession>A0A7S4QQC9</accession>
<dbReference type="PRINTS" id="PR00625">
    <property type="entry name" value="JDOMAIN"/>
</dbReference>
<dbReference type="Pfam" id="PF03435">
    <property type="entry name" value="Sacchrp_dh_NADP"/>
    <property type="match status" value="1"/>
</dbReference>
<name>A0A7S4QQC9_9DINO</name>
<dbReference type="PROSITE" id="PS50076">
    <property type="entry name" value="DNAJ_2"/>
    <property type="match status" value="1"/>
</dbReference>
<evidence type="ECO:0000259" key="2">
    <source>
        <dbReference type="PROSITE" id="PS50076"/>
    </source>
</evidence>
<dbReference type="PANTHER" id="PTHR43781:SF1">
    <property type="entry name" value="SACCHAROPINE DEHYDROGENASE"/>
    <property type="match status" value="1"/>
</dbReference>
<dbReference type="EMBL" id="HBNR01033432">
    <property type="protein sequence ID" value="CAE4588435.1"/>
    <property type="molecule type" value="Transcribed_RNA"/>
</dbReference>
<evidence type="ECO:0000313" key="3">
    <source>
        <dbReference type="EMBL" id="CAE4588435.1"/>
    </source>
</evidence>
<dbReference type="SMART" id="SM00271">
    <property type="entry name" value="DnaJ"/>
    <property type="match status" value="1"/>
</dbReference>
<gene>
    <name evidence="3" type="ORF">AMON00008_LOCUS22944</name>
</gene>
<feature type="compositionally biased region" description="Pro residues" evidence="1">
    <location>
        <begin position="203"/>
        <end position="212"/>
    </location>
</feature>
<evidence type="ECO:0000256" key="1">
    <source>
        <dbReference type="SAM" id="MobiDB-lite"/>
    </source>
</evidence>
<dbReference type="Gene3D" id="1.10.287.110">
    <property type="entry name" value="DnaJ domain"/>
    <property type="match status" value="1"/>
</dbReference>
<dbReference type="AlphaFoldDB" id="A0A7S4QQC9"/>
<dbReference type="InterPro" id="IPR005097">
    <property type="entry name" value="Sacchrp_dh_NADP-bd"/>
</dbReference>
<reference evidence="3" key="1">
    <citation type="submission" date="2021-01" db="EMBL/GenBank/DDBJ databases">
        <authorList>
            <person name="Corre E."/>
            <person name="Pelletier E."/>
            <person name="Niang G."/>
            <person name="Scheremetjew M."/>
            <person name="Finn R."/>
            <person name="Kale V."/>
            <person name="Holt S."/>
            <person name="Cochrane G."/>
            <person name="Meng A."/>
            <person name="Brown T."/>
            <person name="Cohen L."/>
        </authorList>
    </citation>
    <scope>NUCLEOTIDE SEQUENCE</scope>
    <source>
        <strain evidence="3">CCMP3105</strain>
    </source>
</reference>
<sequence length="642" mass="69641">MAQMWEVVGGEDKGGIIVRDGQSTACVRLEQRLSTGALIEQIQLVGDRLHYRRKTGTGPDEGWISITVGGKELARRTDAGPGDAGGGQGGGDKGNVEKKHFDPYGALGVAPDATDAQIKSAFRKASLKVHPDKDPSPDAAEHFRQLTEAKDFLLNPLKRLMYNMAHGLQARRHYVQWWSTWDEVFAEIDPAEDEEAEALPSEPSIPAPSPPPAEVRTDVLIFGATGFLGTLVCSMVRHRLAGRTWAMAGRDERKLGMLEEKFGKGPLYRGKLRLERPEDIDSIVRTARVVIDVSGPKWAVGTFVAAACVRTGTHYIDNTSFPADTLASKQVRDELDDKAKAAGVSLIYFAGVGGTLFDFGNMLLVRHLRDTYGLPTRRVDAYEISHGANVTGTVLLAAKGEDGFEKKLKQTGYFFLGGEPDSGLTEADDEAKAKPVLDQYAGMWANISEIPELITVRCSYGLAKKTQPWGPDFRFMIWMLFPDQAAASMNALRMSNGFLRRGYNKHVELKKIPARGDGPCERLRKEAIATRVLVAEADEGAPGKGRRAHCISTPGPGGNSDHQEGSSAVLLETAACVLDVLDAGGERGSLSPGFGTPTYHLERFGFVERLAARGFPFKVHDGAPARELFHNFLSSAGVLAAG</sequence>
<dbReference type="InterPro" id="IPR036291">
    <property type="entry name" value="NAD(P)-bd_dom_sf"/>
</dbReference>
<dbReference type="InterPro" id="IPR001623">
    <property type="entry name" value="DnaJ_domain"/>
</dbReference>
<dbReference type="SUPFAM" id="SSF51735">
    <property type="entry name" value="NAD(P)-binding Rossmann-fold domains"/>
    <property type="match status" value="1"/>
</dbReference>
<protein>
    <recommendedName>
        <fullName evidence="2">J domain-containing protein</fullName>
    </recommendedName>
</protein>
<dbReference type="Gene3D" id="3.40.50.720">
    <property type="entry name" value="NAD(P)-binding Rossmann-like Domain"/>
    <property type="match status" value="1"/>
</dbReference>
<dbReference type="CDD" id="cd06257">
    <property type="entry name" value="DnaJ"/>
    <property type="match status" value="1"/>
</dbReference>
<proteinExistence type="predicted"/>
<feature type="domain" description="J" evidence="2">
    <location>
        <begin position="102"/>
        <end position="166"/>
    </location>
</feature>
<dbReference type="Pfam" id="PF00226">
    <property type="entry name" value="DnaJ"/>
    <property type="match status" value="1"/>
</dbReference>
<dbReference type="PANTHER" id="PTHR43781">
    <property type="entry name" value="SACCHAROPINE DEHYDROGENASE"/>
    <property type="match status" value="1"/>
</dbReference>
<feature type="region of interest" description="Disordered" evidence="1">
    <location>
        <begin position="192"/>
        <end position="212"/>
    </location>
</feature>
<feature type="compositionally biased region" description="Gly residues" evidence="1">
    <location>
        <begin position="82"/>
        <end position="93"/>
    </location>
</feature>